<accession>A0AA35RE95</accession>
<dbReference type="InterPro" id="IPR000504">
    <property type="entry name" value="RRM_dom"/>
</dbReference>
<dbReference type="InterPro" id="IPR034819">
    <property type="entry name" value="CPEB"/>
</dbReference>
<evidence type="ECO:0000256" key="2">
    <source>
        <dbReference type="ARBA" id="ARBA00022884"/>
    </source>
</evidence>
<gene>
    <name evidence="5" type="ORF">GBAR_LOCUS6180</name>
</gene>
<dbReference type="SUPFAM" id="SSF54928">
    <property type="entry name" value="RNA-binding domain, RBD"/>
    <property type="match status" value="1"/>
</dbReference>
<evidence type="ECO:0000313" key="6">
    <source>
        <dbReference type="Proteomes" id="UP001174909"/>
    </source>
</evidence>
<dbReference type="InterPro" id="IPR012677">
    <property type="entry name" value="Nucleotide-bd_a/b_plait_sf"/>
</dbReference>
<dbReference type="PROSITE" id="PS50102">
    <property type="entry name" value="RRM"/>
    <property type="match status" value="1"/>
</dbReference>
<feature type="domain" description="RRM" evidence="4">
    <location>
        <begin position="69"/>
        <end position="140"/>
    </location>
</feature>
<feature type="non-terminal residue" evidence="5">
    <location>
        <position position="1"/>
    </location>
</feature>
<keyword evidence="2 3" id="KW-0694">RNA-binding</keyword>
<dbReference type="Pfam" id="PF16367">
    <property type="entry name" value="RRM_7"/>
    <property type="match status" value="1"/>
</dbReference>
<dbReference type="InterPro" id="IPR038446">
    <property type="entry name" value="CEBP_ZZ_sf"/>
</dbReference>
<name>A0AA35RE95_GEOBA</name>
<dbReference type="SMART" id="SM00360">
    <property type="entry name" value="RRM"/>
    <property type="match status" value="1"/>
</dbReference>
<dbReference type="Proteomes" id="UP001174909">
    <property type="component" value="Unassembled WGS sequence"/>
</dbReference>
<dbReference type="FunFam" id="3.30.70.330:FF:000008">
    <property type="entry name" value="Cytoplasmic polyadenylation element-binding 2 isoform X2"/>
    <property type="match status" value="1"/>
</dbReference>
<evidence type="ECO:0000256" key="3">
    <source>
        <dbReference type="PROSITE-ProRule" id="PRU00176"/>
    </source>
</evidence>
<dbReference type="GO" id="GO:2000766">
    <property type="term" value="P:negative regulation of cytoplasmic translation"/>
    <property type="evidence" value="ECO:0007669"/>
    <property type="project" value="TreeGrafter"/>
</dbReference>
<protein>
    <submittedName>
        <fullName evidence="5">Cytoplasmic polyadenylation element-binding protein 4</fullName>
    </submittedName>
</protein>
<keyword evidence="1" id="KW-0677">Repeat</keyword>
<dbReference type="PANTHER" id="PTHR12566:SF12">
    <property type="entry name" value="TRANSLATIONAL REGULATOR ORB2"/>
    <property type="match status" value="1"/>
</dbReference>
<dbReference type="GO" id="GO:0005634">
    <property type="term" value="C:nucleus"/>
    <property type="evidence" value="ECO:0007669"/>
    <property type="project" value="TreeGrafter"/>
</dbReference>
<dbReference type="GO" id="GO:0045202">
    <property type="term" value="C:synapse"/>
    <property type="evidence" value="ECO:0007669"/>
    <property type="project" value="TreeGrafter"/>
</dbReference>
<evidence type="ECO:0000256" key="1">
    <source>
        <dbReference type="ARBA" id="ARBA00022737"/>
    </source>
</evidence>
<dbReference type="GO" id="GO:0043022">
    <property type="term" value="F:ribosome binding"/>
    <property type="evidence" value="ECO:0007669"/>
    <property type="project" value="TreeGrafter"/>
</dbReference>
<dbReference type="Gene3D" id="3.30.70.330">
    <property type="match status" value="2"/>
</dbReference>
<dbReference type="Pfam" id="PF16366">
    <property type="entry name" value="CEBP_ZZ"/>
    <property type="match status" value="1"/>
</dbReference>
<dbReference type="GO" id="GO:0000900">
    <property type="term" value="F:mRNA regulatory element binding translation repressor activity"/>
    <property type="evidence" value="ECO:0007669"/>
    <property type="project" value="TreeGrafter"/>
</dbReference>
<dbReference type="CDD" id="cd12726">
    <property type="entry name" value="RRM2_CPEB2_like"/>
    <property type="match status" value="1"/>
</dbReference>
<organism evidence="5 6">
    <name type="scientific">Geodia barretti</name>
    <name type="common">Barrett's horny sponge</name>
    <dbReference type="NCBI Taxonomy" id="519541"/>
    <lineage>
        <taxon>Eukaryota</taxon>
        <taxon>Metazoa</taxon>
        <taxon>Porifera</taxon>
        <taxon>Demospongiae</taxon>
        <taxon>Heteroscleromorpha</taxon>
        <taxon>Tetractinellida</taxon>
        <taxon>Astrophorina</taxon>
        <taxon>Geodiidae</taxon>
        <taxon>Geodia</taxon>
    </lineage>
</organism>
<dbReference type="GO" id="GO:0008135">
    <property type="term" value="F:translation factor activity, RNA binding"/>
    <property type="evidence" value="ECO:0007669"/>
    <property type="project" value="TreeGrafter"/>
</dbReference>
<comment type="caution">
    <text evidence="5">The sequence shown here is derived from an EMBL/GenBank/DDBJ whole genome shotgun (WGS) entry which is preliminary data.</text>
</comment>
<reference evidence="5" key="1">
    <citation type="submission" date="2023-03" db="EMBL/GenBank/DDBJ databases">
        <authorList>
            <person name="Steffen K."/>
            <person name="Cardenas P."/>
        </authorList>
    </citation>
    <scope>NUCLEOTIDE SEQUENCE</scope>
</reference>
<dbReference type="GO" id="GO:0003730">
    <property type="term" value="F:mRNA 3'-UTR binding"/>
    <property type="evidence" value="ECO:0007669"/>
    <property type="project" value="InterPro"/>
</dbReference>
<proteinExistence type="predicted"/>
<feature type="non-terminal residue" evidence="5">
    <location>
        <position position="192"/>
    </location>
</feature>
<evidence type="ECO:0000313" key="5">
    <source>
        <dbReference type="EMBL" id="CAI8009123.1"/>
    </source>
</evidence>
<dbReference type="PANTHER" id="PTHR12566">
    <property type="entry name" value="CYTOPLASMIC POLYADENYLATION ELEMENT BINDING PROTEIN CPEB"/>
    <property type="match status" value="1"/>
</dbReference>
<dbReference type="FunFam" id="4.10.640.40:FF:000001">
    <property type="entry name" value="Cytoplasmic polyadenylation element-binding 2 isoform X2"/>
    <property type="match status" value="1"/>
</dbReference>
<dbReference type="InterPro" id="IPR035979">
    <property type="entry name" value="RBD_domain_sf"/>
</dbReference>
<sequence>FSSPGYAFLLFREEASVHRLVKSCLSEEGKLYMFVSSLTQSNKKVQIRPWRLSDSDFIMDHTQPIDARKTIFIGGVPRPLKACELADIFNARYGNVCYAGIDCDPDLKYPKGAGRVTFSSRVSFMSAVSCRFLQVTYGDIDKKVEVKPYVLDDQICDECHGINCGGRYAPYFCGNIHCLRYYCEHCWAAVHS</sequence>
<dbReference type="EMBL" id="CASHTH010000924">
    <property type="protein sequence ID" value="CAI8009123.1"/>
    <property type="molecule type" value="Genomic_DNA"/>
</dbReference>
<dbReference type="GO" id="GO:0005737">
    <property type="term" value="C:cytoplasm"/>
    <property type="evidence" value="ECO:0007669"/>
    <property type="project" value="TreeGrafter"/>
</dbReference>
<dbReference type="Gene3D" id="4.10.640.40">
    <property type="entry name" value="Cytoplasmic polyadenylation element-binding protein, ZZ domain"/>
    <property type="match status" value="1"/>
</dbReference>
<dbReference type="AlphaFoldDB" id="A0AA35RE95"/>
<dbReference type="InterPro" id="IPR032296">
    <property type="entry name" value="CEBP_ZZ"/>
</dbReference>
<keyword evidence="6" id="KW-1185">Reference proteome</keyword>
<evidence type="ECO:0000259" key="4">
    <source>
        <dbReference type="PROSITE" id="PS50102"/>
    </source>
</evidence>